<dbReference type="Proteomes" id="UP000825381">
    <property type="component" value="Chromosome"/>
</dbReference>
<keyword evidence="2" id="KW-1185">Reference proteome</keyword>
<dbReference type="SUPFAM" id="SSF160379">
    <property type="entry name" value="SP0830-like"/>
    <property type="match status" value="1"/>
</dbReference>
<proteinExistence type="predicted"/>
<organism evidence="1 2">
    <name type="scientific">Flavobacterium litorale</name>
    <dbReference type="NCBI Taxonomy" id="2856519"/>
    <lineage>
        <taxon>Bacteria</taxon>
        <taxon>Pseudomonadati</taxon>
        <taxon>Bacteroidota</taxon>
        <taxon>Flavobacteriia</taxon>
        <taxon>Flavobacteriales</taxon>
        <taxon>Flavobacteriaceae</taxon>
        <taxon>Flavobacterium</taxon>
    </lineage>
</organism>
<name>A0ABX8V588_9FLAO</name>
<reference evidence="1 2" key="1">
    <citation type="submission" date="2021-07" db="EMBL/GenBank/DDBJ databases">
        <title>Flavobacterium WSW3-B6 sp.nov, isolated from seaweed.</title>
        <authorList>
            <person name="Muhammad N."/>
            <person name="Ho H."/>
            <person name="Lee Y.-J."/>
            <person name="Nguyen T."/>
            <person name="Ho J."/>
            <person name="Kim S.-G."/>
        </authorList>
    </citation>
    <scope>NUCLEOTIDE SEQUENCE [LARGE SCALE GENOMIC DNA]</scope>
    <source>
        <strain evidence="1 2">WSW3-B6</strain>
    </source>
</reference>
<dbReference type="PANTHER" id="PTHR36439">
    <property type="entry name" value="BLL4334 PROTEIN"/>
    <property type="match status" value="1"/>
</dbReference>
<dbReference type="Pfam" id="PF08002">
    <property type="entry name" value="DUF1697"/>
    <property type="match status" value="1"/>
</dbReference>
<dbReference type="PANTHER" id="PTHR36439:SF1">
    <property type="entry name" value="DUF1697 DOMAIN-CONTAINING PROTEIN"/>
    <property type="match status" value="1"/>
</dbReference>
<dbReference type="EMBL" id="CP080429">
    <property type="protein sequence ID" value="QYJ67996.1"/>
    <property type="molecule type" value="Genomic_DNA"/>
</dbReference>
<dbReference type="RefSeq" id="WP_220640341.1">
    <property type="nucleotide sequence ID" value="NZ_CP080429.1"/>
</dbReference>
<sequence length="187" mass="21272">MPAYLALLRAVNVSGHNIIKMEHLRKLMAANGYNNVQTYIQSGNIVFELEETDKAKIAYDIKLLLYKEYGYDVVVYIYDAADLEQIIANNPYTDDVPEPSGKKKYFVVFLTHEVTPQGLDKMKKYNRSDDAFKAVGKIVYLKLSQSAADSKLTNAFIENKLGNNCKATIRNWNTTLKMLTMLQTVNE</sequence>
<accession>A0ABX8V588</accession>
<dbReference type="InterPro" id="IPR012545">
    <property type="entry name" value="DUF1697"/>
</dbReference>
<evidence type="ECO:0000313" key="1">
    <source>
        <dbReference type="EMBL" id="QYJ67996.1"/>
    </source>
</evidence>
<gene>
    <name evidence="1" type="ORF">K1I41_10725</name>
</gene>
<dbReference type="PIRSF" id="PIRSF008502">
    <property type="entry name" value="UCP008502"/>
    <property type="match status" value="1"/>
</dbReference>
<evidence type="ECO:0000313" key="2">
    <source>
        <dbReference type="Proteomes" id="UP000825381"/>
    </source>
</evidence>
<dbReference type="Gene3D" id="3.30.70.1280">
    <property type="entry name" value="SP0830-like domains"/>
    <property type="match status" value="1"/>
</dbReference>
<dbReference type="Gene3D" id="3.30.70.1260">
    <property type="entry name" value="bacterial protein sp0830 like"/>
    <property type="match status" value="1"/>
</dbReference>
<protein>
    <submittedName>
        <fullName evidence="1">DUF1697 domain-containing protein</fullName>
    </submittedName>
</protein>